<dbReference type="AlphaFoldDB" id="A0AA88ED83"/>
<dbReference type="EMBL" id="BTGU01012746">
    <property type="protein sequence ID" value="GMN71773.1"/>
    <property type="molecule type" value="Genomic_DNA"/>
</dbReference>
<comment type="caution">
    <text evidence="2">The sequence shown here is derived from an EMBL/GenBank/DDBJ whole genome shotgun (WGS) entry which is preliminary data.</text>
</comment>
<evidence type="ECO:0000313" key="2">
    <source>
        <dbReference type="EMBL" id="GMN71773.1"/>
    </source>
</evidence>
<name>A0AA88ED83_FICCA</name>
<keyword evidence="3" id="KW-1185">Reference proteome</keyword>
<evidence type="ECO:0000256" key="1">
    <source>
        <dbReference type="SAM" id="MobiDB-lite"/>
    </source>
</evidence>
<accession>A0AA88ED83</accession>
<organism evidence="2 3">
    <name type="scientific">Ficus carica</name>
    <name type="common">Common fig</name>
    <dbReference type="NCBI Taxonomy" id="3494"/>
    <lineage>
        <taxon>Eukaryota</taxon>
        <taxon>Viridiplantae</taxon>
        <taxon>Streptophyta</taxon>
        <taxon>Embryophyta</taxon>
        <taxon>Tracheophyta</taxon>
        <taxon>Spermatophyta</taxon>
        <taxon>Magnoliopsida</taxon>
        <taxon>eudicotyledons</taxon>
        <taxon>Gunneridae</taxon>
        <taxon>Pentapetalae</taxon>
        <taxon>rosids</taxon>
        <taxon>fabids</taxon>
        <taxon>Rosales</taxon>
        <taxon>Moraceae</taxon>
        <taxon>Ficeae</taxon>
        <taxon>Ficus</taxon>
    </lineage>
</organism>
<evidence type="ECO:0000313" key="3">
    <source>
        <dbReference type="Proteomes" id="UP001187192"/>
    </source>
</evidence>
<feature type="compositionally biased region" description="Basic and acidic residues" evidence="1">
    <location>
        <begin position="1"/>
        <end position="19"/>
    </location>
</feature>
<reference evidence="2" key="1">
    <citation type="submission" date="2023-07" db="EMBL/GenBank/DDBJ databases">
        <title>draft genome sequence of fig (Ficus carica).</title>
        <authorList>
            <person name="Takahashi T."/>
            <person name="Nishimura K."/>
        </authorList>
    </citation>
    <scope>NUCLEOTIDE SEQUENCE</scope>
</reference>
<dbReference type="Proteomes" id="UP001187192">
    <property type="component" value="Unassembled WGS sequence"/>
</dbReference>
<sequence>MDSGELTRWHSGVMRDDLSGPRAPTPATNCPGYTVDIDDTRYSSNAEGSSFTIFTWSAYPRKGDFVVGSNCTINISPLSISGMIRPGMFYAPTNPNDRALDRPGRMLLCNGRSCSWCHRSALVSYRELLIEFPKLSSSRRSEKINYLPSSFNISDHLSDSENDNLSRDVDFTGSSSSIVSLSSDTTGEAVEQGARTSDYLSDIYDIPSPDRSVIPTTHAREVAQVQSALVVDLTANGVAASERTVSQANTSGREGSESSESTAPAGEPVQSRQRGRSRPLRINGLLVYRMADTEMVDREGDHSVYTLEYFTSAVTS</sequence>
<gene>
    <name evidence="2" type="ORF">TIFTF001_053447</name>
</gene>
<proteinExistence type="predicted"/>
<feature type="region of interest" description="Disordered" evidence="1">
    <location>
        <begin position="1"/>
        <end position="25"/>
    </location>
</feature>
<feature type="region of interest" description="Disordered" evidence="1">
    <location>
        <begin position="242"/>
        <end position="277"/>
    </location>
</feature>
<protein>
    <submittedName>
        <fullName evidence="2">Uncharacterized protein</fullName>
    </submittedName>
</protein>